<dbReference type="OrthoDB" id="5519997at2"/>
<protein>
    <recommendedName>
        <fullName evidence="3">DUF3168 domain-containing protein</fullName>
    </recommendedName>
</protein>
<name>A0A4Y6PQF3_PERCE</name>
<accession>A0A4Y6PQF3</accession>
<dbReference type="EMBL" id="CP041186">
    <property type="protein sequence ID" value="QDG50339.1"/>
    <property type="molecule type" value="Genomic_DNA"/>
</dbReference>
<evidence type="ECO:0000313" key="2">
    <source>
        <dbReference type="Proteomes" id="UP000315995"/>
    </source>
</evidence>
<proteinExistence type="predicted"/>
<gene>
    <name evidence="1" type="ORF">FIV42_06210</name>
</gene>
<sequence>MADEQQEHLKHLSEKLAERIRSEWPTYGGHDVRADAGDPGMIYVALRGAKRDFDAGEAFSGELESLLDGELDGEPEAIDFAISLGSTNKDLLLQIELRYV</sequence>
<evidence type="ECO:0000313" key="1">
    <source>
        <dbReference type="EMBL" id="QDG50339.1"/>
    </source>
</evidence>
<dbReference type="RefSeq" id="WP_141196835.1">
    <property type="nucleotide sequence ID" value="NZ_CP041186.1"/>
</dbReference>
<dbReference type="AlphaFoldDB" id="A0A4Y6PQF3"/>
<accession>A0A5B8Y0Z2</accession>
<organism evidence="1 2">
    <name type="scientific">Persicimonas caeni</name>
    <dbReference type="NCBI Taxonomy" id="2292766"/>
    <lineage>
        <taxon>Bacteria</taxon>
        <taxon>Deltaproteobacteria</taxon>
        <taxon>Bradymonadales</taxon>
        <taxon>Bradymonadaceae</taxon>
        <taxon>Persicimonas</taxon>
    </lineage>
</organism>
<dbReference type="Proteomes" id="UP000315995">
    <property type="component" value="Chromosome"/>
</dbReference>
<reference evidence="1 2" key="1">
    <citation type="submission" date="2019-06" db="EMBL/GenBank/DDBJ databases">
        <title>Persicimonas caeni gen. nov., sp. nov., a predatory bacterium isolated from solar saltern.</title>
        <authorList>
            <person name="Wang S."/>
        </authorList>
    </citation>
    <scope>NUCLEOTIDE SEQUENCE [LARGE SCALE GENOMIC DNA]</scope>
    <source>
        <strain evidence="1 2">YN101</strain>
    </source>
</reference>
<keyword evidence="2" id="KW-1185">Reference proteome</keyword>
<evidence type="ECO:0008006" key="3">
    <source>
        <dbReference type="Google" id="ProtNLM"/>
    </source>
</evidence>